<comment type="caution">
    <text evidence="1">The sequence shown here is derived from an EMBL/GenBank/DDBJ whole genome shotgun (WGS) entry which is preliminary data.</text>
</comment>
<dbReference type="EMBL" id="CM042888">
    <property type="protein sequence ID" value="KAI4325629.1"/>
    <property type="molecule type" value="Genomic_DNA"/>
</dbReference>
<evidence type="ECO:0000313" key="2">
    <source>
        <dbReference type="Proteomes" id="UP001057402"/>
    </source>
</evidence>
<proteinExistence type="predicted"/>
<reference evidence="2" key="1">
    <citation type="journal article" date="2023" name="Front. Plant Sci.">
        <title>Chromosomal-level genome assembly of Melastoma candidum provides insights into trichome evolution.</title>
        <authorList>
            <person name="Zhong Y."/>
            <person name="Wu W."/>
            <person name="Sun C."/>
            <person name="Zou P."/>
            <person name="Liu Y."/>
            <person name="Dai S."/>
            <person name="Zhou R."/>
        </authorList>
    </citation>
    <scope>NUCLEOTIDE SEQUENCE [LARGE SCALE GENOMIC DNA]</scope>
</reference>
<sequence>MEATVTLPDGDADDWRLFQERTAQGMDLLSSLPDKLISYNFHFLPIMDVVRTSILSKCWHRRWIRTPAINIYWEEKKVGLELLDYVDKILRGCDSSRLAIDKFHIYSYPVPPLRYLMERYDAWVRFAVDRQVKDLYFELKEEEDVDDENTPEFYEFPKEIFDCQSMVKFHVRRCSFPLLERLELKNCFSRQRVGISSQEMRELVIRGYSFADRTYIDDINFSYFKDYEKYEDNDDEDEECDNSLQICAPRLQSLRLLGSWCNKTMILLEDVPPLIESHLDFKEPDKCCVVEYILNTLLGNLCSAEKLFIGRYCLEVADNPGLVRIAKIMTYTKCRKAGDRLDSQQGACGKFIDGPFESNERDFGNMKCLAESLARVEIIGIDAAHVHVGS</sequence>
<protein>
    <submittedName>
        <fullName evidence="1">Uncharacterized protein</fullName>
    </submittedName>
</protein>
<dbReference type="Proteomes" id="UP001057402">
    <property type="component" value="Chromosome 9"/>
</dbReference>
<evidence type="ECO:0000313" key="1">
    <source>
        <dbReference type="EMBL" id="KAI4325629.1"/>
    </source>
</evidence>
<keyword evidence="2" id="KW-1185">Reference proteome</keyword>
<accession>A0ACB9MQI2</accession>
<name>A0ACB9MQI2_9MYRT</name>
<organism evidence="1 2">
    <name type="scientific">Melastoma candidum</name>
    <dbReference type="NCBI Taxonomy" id="119954"/>
    <lineage>
        <taxon>Eukaryota</taxon>
        <taxon>Viridiplantae</taxon>
        <taxon>Streptophyta</taxon>
        <taxon>Embryophyta</taxon>
        <taxon>Tracheophyta</taxon>
        <taxon>Spermatophyta</taxon>
        <taxon>Magnoliopsida</taxon>
        <taxon>eudicotyledons</taxon>
        <taxon>Gunneridae</taxon>
        <taxon>Pentapetalae</taxon>
        <taxon>rosids</taxon>
        <taxon>malvids</taxon>
        <taxon>Myrtales</taxon>
        <taxon>Melastomataceae</taxon>
        <taxon>Melastomatoideae</taxon>
        <taxon>Melastomateae</taxon>
        <taxon>Melastoma</taxon>
    </lineage>
</organism>
<gene>
    <name evidence="1" type="ORF">MLD38_031011</name>
</gene>